<reference evidence="1" key="1">
    <citation type="submission" date="2021-01" db="EMBL/GenBank/DDBJ databases">
        <authorList>
            <person name="Kaushik A."/>
        </authorList>
    </citation>
    <scope>NUCLEOTIDE SEQUENCE</scope>
    <source>
        <strain evidence="1">Type strain: AG8-Rh-89/</strain>
    </source>
</reference>
<organism evidence="1 2">
    <name type="scientific">Rhizoctonia solani</name>
    <dbReference type="NCBI Taxonomy" id="456999"/>
    <lineage>
        <taxon>Eukaryota</taxon>
        <taxon>Fungi</taxon>
        <taxon>Dikarya</taxon>
        <taxon>Basidiomycota</taxon>
        <taxon>Agaricomycotina</taxon>
        <taxon>Agaricomycetes</taxon>
        <taxon>Cantharellales</taxon>
        <taxon>Ceratobasidiaceae</taxon>
        <taxon>Rhizoctonia</taxon>
    </lineage>
</organism>
<accession>A0A8H3DCZ1</accession>
<dbReference type="Proteomes" id="UP000663850">
    <property type="component" value="Unassembled WGS sequence"/>
</dbReference>
<dbReference type="AlphaFoldDB" id="A0A8H3DCZ1"/>
<gene>
    <name evidence="1" type="ORF">RDB_LOCUS123045</name>
</gene>
<evidence type="ECO:0000313" key="2">
    <source>
        <dbReference type="Proteomes" id="UP000663850"/>
    </source>
</evidence>
<sequence length="151" mass="17114">MPLGVLASVPGFTPLLRFIDDLMSTGYSTSRSERETFILHMQHVIIMLEGALTSASSTDAQWILSLKMRLAKYLEDLTPSNPSLIRRLRARWIYHEHFIHETKREIDTALRLIELKAMVSLSGGLVSLHGGMERLMSRAFGIAPGEYTWKL</sequence>
<name>A0A8H3DCZ1_9AGAM</name>
<proteinExistence type="predicted"/>
<evidence type="ECO:0000313" key="1">
    <source>
        <dbReference type="EMBL" id="CAE6525104.1"/>
    </source>
</evidence>
<comment type="caution">
    <text evidence="1">The sequence shown here is derived from an EMBL/GenBank/DDBJ whole genome shotgun (WGS) entry which is preliminary data.</text>
</comment>
<dbReference type="EMBL" id="CAJMWZ010006610">
    <property type="protein sequence ID" value="CAE6525104.1"/>
    <property type="molecule type" value="Genomic_DNA"/>
</dbReference>
<protein>
    <submittedName>
        <fullName evidence="1">Uncharacterized protein</fullName>
    </submittedName>
</protein>